<keyword evidence="2" id="KW-1185">Reference proteome</keyword>
<accession>A0AAV0DV79</accession>
<name>A0AAV0DV79_9ASTE</name>
<proteinExistence type="predicted"/>
<evidence type="ECO:0000313" key="2">
    <source>
        <dbReference type="Proteomes" id="UP001152523"/>
    </source>
</evidence>
<reference evidence="1" key="1">
    <citation type="submission" date="2022-07" db="EMBL/GenBank/DDBJ databases">
        <authorList>
            <person name="Macas J."/>
            <person name="Novak P."/>
            <person name="Neumann P."/>
        </authorList>
    </citation>
    <scope>NUCLEOTIDE SEQUENCE</scope>
</reference>
<dbReference type="EMBL" id="CAMAPF010000167">
    <property type="protein sequence ID" value="CAH9110242.1"/>
    <property type="molecule type" value="Genomic_DNA"/>
</dbReference>
<dbReference type="Proteomes" id="UP001152523">
    <property type="component" value="Unassembled WGS sequence"/>
</dbReference>
<sequence>MKTVLDGLVDPGGLVAVGREFRSKHSVLWGV</sequence>
<comment type="caution">
    <text evidence="1">The sequence shown here is derived from an EMBL/GenBank/DDBJ whole genome shotgun (WGS) entry which is preliminary data.</text>
</comment>
<organism evidence="1 2">
    <name type="scientific">Cuscuta epithymum</name>
    <dbReference type="NCBI Taxonomy" id="186058"/>
    <lineage>
        <taxon>Eukaryota</taxon>
        <taxon>Viridiplantae</taxon>
        <taxon>Streptophyta</taxon>
        <taxon>Embryophyta</taxon>
        <taxon>Tracheophyta</taxon>
        <taxon>Spermatophyta</taxon>
        <taxon>Magnoliopsida</taxon>
        <taxon>eudicotyledons</taxon>
        <taxon>Gunneridae</taxon>
        <taxon>Pentapetalae</taxon>
        <taxon>asterids</taxon>
        <taxon>lamiids</taxon>
        <taxon>Solanales</taxon>
        <taxon>Convolvulaceae</taxon>
        <taxon>Cuscuteae</taxon>
        <taxon>Cuscuta</taxon>
        <taxon>Cuscuta subgen. Cuscuta</taxon>
    </lineage>
</organism>
<gene>
    <name evidence="1" type="ORF">CEPIT_LOCUS19070</name>
</gene>
<protein>
    <submittedName>
        <fullName evidence="1">Uncharacterized protein</fullName>
    </submittedName>
</protein>
<evidence type="ECO:0000313" key="1">
    <source>
        <dbReference type="EMBL" id="CAH9110242.1"/>
    </source>
</evidence>
<dbReference type="AlphaFoldDB" id="A0AAV0DV79"/>